<evidence type="ECO:0000313" key="2">
    <source>
        <dbReference type="Proteomes" id="UP000188388"/>
    </source>
</evidence>
<name>A0A1R3VFB1_9HYPH</name>
<reference evidence="2" key="1">
    <citation type="submission" date="2017-01" db="EMBL/GenBank/DDBJ databases">
        <authorList>
            <person name="Brunel B."/>
        </authorList>
    </citation>
    <scope>NUCLEOTIDE SEQUENCE [LARGE SCALE GENOMIC DNA]</scope>
</reference>
<keyword evidence="2" id="KW-1185">Reference proteome</keyword>
<organism evidence="1 2">
    <name type="scientific">Mesorhizobium prunaredense</name>
    <dbReference type="NCBI Taxonomy" id="1631249"/>
    <lineage>
        <taxon>Bacteria</taxon>
        <taxon>Pseudomonadati</taxon>
        <taxon>Pseudomonadota</taxon>
        <taxon>Alphaproteobacteria</taxon>
        <taxon>Hyphomicrobiales</taxon>
        <taxon>Phyllobacteriaceae</taxon>
        <taxon>Mesorhizobium</taxon>
    </lineage>
</organism>
<accession>A0A1R3VFB1</accession>
<proteinExistence type="predicted"/>
<sequence>MSFPLILAARLAKSLPNQVAWLASGNRTGQSQAVYLSLAATAGEAQSYANPACFVRQNKTALLS</sequence>
<protein>
    <submittedName>
        <fullName evidence="1">Uncharacterized protein</fullName>
    </submittedName>
</protein>
<dbReference type="AlphaFoldDB" id="A0A1R3VFB1"/>
<evidence type="ECO:0000313" key="1">
    <source>
        <dbReference type="EMBL" id="SIT57081.1"/>
    </source>
</evidence>
<dbReference type="Proteomes" id="UP000188388">
    <property type="component" value="Unassembled WGS sequence"/>
</dbReference>
<dbReference type="EMBL" id="FTPD01000023">
    <property type="protein sequence ID" value="SIT57081.1"/>
    <property type="molecule type" value="Genomic_DNA"/>
</dbReference>
<gene>
    <name evidence="1" type="ORF">BQ8794_30530</name>
</gene>